<dbReference type="EMBL" id="KV441013">
    <property type="protein sequence ID" value="OAD65192.1"/>
    <property type="molecule type" value="Genomic_DNA"/>
</dbReference>
<keyword evidence="2" id="KW-1185">Reference proteome</keyword>
<evidence type="ECO:0000313" key="2">
    <source>
        <dbReference type="Proteomes" id="UP000077315"/>
    </source>
</evidence>
<gene>
    <name evidence="1" type="ORF">PHYBLDRAFT_160883</name>
</gene>
<proteinExistence type="predicted"/>
<organism evidence="1 2">
    <name type="scientific">Phycomyces blakesleeanus (strain ATCC 8743b / DSM 1359 / FGSC 10004 / NBRC 33097 / NRRL 1555)</name>
    <dbReference type="NCBI Taxonomy" id="763407"/>
    <lineage>
        <taxon>Eukaryota</taxon>
        <taxon>Fungi</taxon>
        <taxon>Fungi incertae sedis</taxon>
        <taxon>Mucoromycota</taxon>
        <taxon>Mucoromycotina</taxon>
        <taxon>Mucoromycetes</taxon>
        <taxon>Mucorales</taxon>
        <taxon>Phycomycetaceae</taxon>
        <taxon>Phycomyces</taxon>
    </lineage>
</organism>
<dbReference type="VEuPathDB" id="FungiDB:PHYBLDRAFT_160883"/>
<dbReference type="RefSeq" id="XP_018283232.1">
    <property type="nucleotide sequence ID" value="XM_018434285.1"/>
</dbReference>
<dbReference type="GeneID" id="28995191"/>
<accession>A0A162T085</accession>
<sequence>MLTFHLCYGIGPLSIPFQTGFMAEHLIADNGLLTRLAMSHTQLTNAFCVDPSFGSGEGL</sequence>
<dbReference type="AlphaFoldDB" id="A0A162T085"/>
<protein>
    <submittedName>
        <fullName evidence="1">Uncharacterized protein</fullName>
    </submittedName>
</protein>
<reference evidence="2" key="1">
    <citation type="submission" date="2015-06" db="EMBL/GenBank/DDBJ databases">
        <title>Expansion of signal transduction pathways in fungi by whole-genome duplication.</title>
        <authorList>
            <consortium name="DOE Joint Genome Institute"/>
            <person name="Corrochano L.M."/>
            <person name="Kuo A."/>
            <person name="Marcet-Houben M."/>
            <person name="Polaino S."/>
            <person name="Salamov A."/>
            <person name="Villalobos J.M."/>
            <person name="Alvarez M.I."/>
            <person name="Avalos J."/>
            <person name="Benito E.P."/>
            <person name="Benoit I."/>
            <person name="Burger G."/>
            <person name="Camino L.P."/>
            <person name="Canovas D."/>
            <person name="Cerda-Olmedo E."/>
            <person name="Cheng J.-F."/>
            <person name="Dominguez A."/>
            <person name="Elias M."/>
            <person name="Eslava A.P."/>
            <person name="Glaser F."/>
            <person name="Grimwood J."/>
            <person name="Gutierrez G."/>
            <person name="Heitman J."/>
            <person name="Henrissat B."/>
            <person name="Iturriaga E.A."/>
            <person name="Lang B.F."/>
            <person name="Lavin J.L."/>
            <person name="Lee S."/>
            <person name="Li W."/>
            <person name="Lindquist E."/>
            <person name="Lopez-Garcia S."/>
            <person name="Luque E.M."/>
            <person name="Marcos A.T."/>
            <person name="Martin J."/>
            <person name="McCluskey K."/>
            <person name="Medina H.R."/>
            <person name="Miralles-Duran A."/>
            <person name="Miyazaki A."/>
            <person name="Munoz-Torres E."/>
            <person name="Oguiza J.A."/>
            <person name="Ohm R."/>
            <person name="Olmedo M."/>
            <person name="Orejas M."/>
            <person name="Ortiz-Castellanos L."/>
            <person name="Pisabarro A.G."/>
            <person name="Rodriguez-Romero J."/>
            <person name="Ruiz-Herrera J."/>
            <person name="Ruiz-Vazquez R."/>
            <person name="Sanz C."/>
            <person name="Schackwitz W."/>
            <person name="Schmutz J."/>
            <person name="Shahriari M."/>
            <person name="Shelest E."/>
            <person name="Silva-Franco F."/>
            <person name="Soanes D."/>
            <person name="Syed K."/>
            <person name="Tagua V.G."/>
            <person name="Talbot N.J."/>
            <person name="Thon M."/>
            <person name="De vries R.P."/>
            <person name="Wiebenga A."/>
            <person name="Yadav J.S."/>
            <person name="Braun E.L."/>
            <person name="Baker S."/>
            <person name="Garre V."/>
            <person name="Horwitz B."/>
            <person name="Torres-Martinez S."/>
            <person name="Idnurm A."/>
            <person name="Herrera-Estrella A."/>
            <person name="Gabaldon T."/>
            <person name="Grigoriev I.V."/>
        </authorList>
    </citation>
    <scope>NUCLEOTIDE SEQUENCE [LARGE SCALE GENOMIC DNA]</scope>
    <source>
        <strain evidence="2">NRRL 1555(-)</strain>
    </source>
</reference>
<dbReference type="InParanoid" id="A0A162T085"/>
<dbReference type="Proteomes" id="UP000077315">
    <property type="component" value="Unassembled WGS sequence"/>
</dbReference>
<evidence type="ECO:0000313" key="1">
    <source>
        <dbReference type="EMBL" id="OAD65192.1"/>
    </source>
</evidence>
<name>A0A162T085_PHYB8</name>